<accession>A0A135THX0</accession>
<dbReference type="Gene3D" id="3.40.50.2300">
    <property type="match status" value="1"/>
</dbReference>
<evidence type="ECO:0000256" key="3">
    <source>
        <dbReference type="PROSITE-ProRule" id="PRU00169"/>
    </source>
</evidence>
<dbReference type="Pfam" id="PF00072">
    <property type="entry name" value="Response_reg"/>
    <property type="match status" value="1"/>
</dbReference>
<dbReference type="PROSITE" id="PS50110">
    <property type="entry name" value="RESPONSE_REGULATORY"/>
    <property type="match status" value="1"/>
</dbReference>
<evidence type="ECO:0000259" key="5">
    <source>
        <dbReference type="PROSITE" id="PS50110"/>
    </source>
</evidence>
<keyword evidence="1" id="KW-0597">Phosphoprotein</keyword>
<comment type="caution">
    <text evidence="6">The sequence shown here is derived from an EMBL/GenBank/DDBJ whole genome shotgun (WGS) entry which is preliminary data.</text>
</comment>
<comment type="caution">
    <text evidence="3">Lacks conserved residue(s) required for the propagation of feature annotation.</text>
</comment>
<feature type="domain" description="Response regulatory" evidence="5">
    <location>
        <begin position="47"/>
        <end position="171"/>
    </location>
</feature>
<keyword evidence="2" id="KW-0902">Two-component regulatory system</keyword>
<organism evidence="6 7">
    <name type="scientific">Colletotrichum simmondsii</name>
    <dbReference type="NCBI Taxonomy" id="703756"/>
    <lineage>
        <taxon>Eukaryota</taxon>
        <taxon>Fungi</taxon>
        <taxon>Dikarya</taxon>
        <taxon>Ascomycota</taxon>
        <taxon>Pezizomycotina</taxon>
        <taxon>Sordariomycetes</taxon>
        <taxon>Hypocreomycetidae</taxon>
        <taxon>Glomerellales</taxon>
        <taxon>Glomerellaceae</taxon>
        <taxon>Colletotrichum</taxon>
        <taxon>Colletotrichum acutatum species complex</taxon>
    </lineage>
</organism>
<dbReference type="Proteomes" id="UP000070328">
    <property type="component" value="Unassembled WGS sequence"/>
</dbReference>
<sequence>MIFSCAESLSENGTRPLEELSTEQSGPSSPAQALNVPIIATPTTSINILVAEHNQVVRKFIARQMDGLGHNCVYDFACNGQEAFEVYKKGYQTYQCILMQPSMPVIDGLHATRLIRAFETENGLKPCYIVVMAAGISMGLDMDRTRSLGFDALIQKPFKTEGLERLLVELGLFPKGPVDSSQD</sequence>
<dbReference type="OrthoDB" id="303614at2759"/>
<dbReference type="CDD" id="cd17546">
    <property type="entry name" value="REC_hyHK_CKI1_RcsC-like"/>
    <property type="match status" value="1"/>
</dbReference>
<dbReference type="GO" id="GO:0000160">
    <property type="term" value="P:phosphorelay signal transduction system"/>
    <property type="evidence" value="ECO:0007669"/>
    <property type="project" value="UniProtKB-KW"/>
</dbReference>
<name>A0A135THX0_9PEZI</name>
<evidence type="ECO:0000256" key="1">
    <source>
        <dbReference type="ARBA" id="ARBA00022553"/>
    </source>
</evidence>
<proteinExistence type="predicted"/>
<dbReference type="PANTHER" id="PTHR45339">
    <property type="entry name" value="HYBRID SIGNAL TRANSDUCTION HISTIDINE KINASE J"/>
    <property type="match status" value="1"/>
</dbReference>
<evidence type="ECO:0000313" key="7">
    <source>
        <dbReference type="Proteomes" id="UP000070328"/>
    </source>
</evidence>
<feature type="region of interest" description="Disordered" evidence="4">
    <location>
        <begin position="1"/>
        <end position="31"/>
    </location>
</feature>
<dbReference type="SMART" id="SM00448">
    <property type="entry name" value="REC"/>
    <property type="match status" value="1"/>
</dbReference>
<keyword evidence="7" id="KW-1185">Reference proteome</keyword>
<dbReference type="AlphaFoldDB" id="A0A135THX0"/>
<feature type="compositionally biased region" description="Polar residues" evidence="4">
    <location>
        <begin position="22"/>
        <end position="31"/>
    </location>
</feature>
<protein>
    <submittedName>
        <fullName evidence="6">Response regulator receiver protein</fullName>
    </submittedName>
</protein>
<dbReference type="InterPro" id="IPR001789">
    <property type="entry name" value="Sig_transdc_resp-reg_receiver"/>
</dbReference>
<dbReference type="EMBL" id="JFBX01000149">
    <property type="protein sequence ID" value="KXH47760.1"/>
    <property type="molecule type" value="Genomic_DNA"/>
</dbReference>
<evidence type="ECO:0000256" key="4">
    <source>
        <dbReference type="SAM" id="MobiDB-lite"/>
    </source>
</evidence>
<evidence type="ECO:0000256" key="2">
    <source>
        <dbReference type="ARBA" id="ARBA00023012"/>
    </source>
</evidence>
<dbReference type="InterPro" id="IPR011006">
    <property type="entry name" value="CheY-like_superfamily"/>
</dbReference>
<gene>
    <name evidence="6" type="ORF">CSIM01_11710</name>
</gene>
<dbReference type="PANTHER" id="PTHR45339:SF1">
    <property type="entry name" value="HYBRID SIGNAL TRANSDUCTION HISTIDINE KINASE J"/>
    <property type="match status" value="1"/>
</dbReference>
<reference evidence="6 7" key="1">
    <citation type="submission" date="2014-02" db="EMBL/GenBank/DDBJ databases">
        <title>The genome sequence of Colletotrichum simmondsii CBS122122.</title>
        <authorList>
            <person name="Baroncelli R."/>
            <person name="Thon M.R."/>
        </authorList>
    </citation>
    <scope>NUCLEOTIDE SEQUENCE [LARGE SCALE GENOMIC DNA]</scope>
    <source>
        <strain evidence="6 7">CBS122122</strain>
    </source>
</reference>
<dbReference type="SUPFAM" id="SSF52172">
    <property type="entry name" value="CheY-like"/>
    <property type="match status" value="1"/>
</dbReference>
<evidence type="ECO:0000313" key="6">
    <source>
        <dbReference type="EMBL" id="KXH47760.1"/>
    </source>
</evidence>